<keyword evidence="2" id="KW-1185">Reference proteome</keyword>
<evidence type="ECO:0000313" key="2">
    <source>
        <dbReference type="Proteomes" id="UP000680670"/>
    </source>
</evidence>
<accession>A0ABQ4KS88</accession>
<comment type="caution">
    <text evidence="1">The sequence shown here is derived from an EMBL/GenBank/DDBJ whole genome shotgun (WGS) entry which is preliminary data.</text>
</comment>
<evidence type="ECO:0000313" key="1">
    <source>
        <dbReference type="EMBL" id="GIN94494.1"/>
    </source>
</evidence>
<name>A0ABQ4KS88_SIMTE</name>
<proteinExistence type="predicted"/>
<reference evidence="1 2" key="1">
    <citation type="submission" date="2021-03" db="EMBL/GenBank/DDBJ databases">
        <title>Antimicrobial resistance genes in bacteria isolated from Japanese honey, and their potential for conferring macrolide and lincosamide resistance in the American foulbrood pathogen Paenibacillus larvae.</title>
        <authorList>
            <person name="Okamoto M."/>
            <person name="Kumagai M."/>
            <person name="Kanamori H."/>
            <person name="Takamatsu D."/>
        </authorList>
    </citation>
    <scope>NUCLEOTIDE SEQUENCE [LARGE SCALE GENOMIC DNA]</scope>
    <source>
        <strain evidence="1 2">J6TS1</strain>
    </source>
</reference>
<dbReference type="EMBL" id="BORJ01000001">
    <property type="protein sequence ID" value="GIN94494.1"/>
    <property type="molecule type" value="Genomic_DNA"/>
</dbReference>
<dbReference type="Proteomes" id="UP000680670">
    <property type="component" value="Unassembled WGS sequence"/>
</dbReference>
<protein>
    <submittedName>
        <fullName evidence="1">Uncharacterized protein</fullName>
    </submittedName>
</protein>
<gene>
    <name evidence="1" type="ORF">J6TS1_03640</name>
</gene>
<organism evidence="1 2">
    <name type="scientific">Siminovitchia terrae</name>
    <name type="common">Bacillus terrae</name>
    <dbReference type="NCBI Taxonomy" id="1914933"/>
    <lineage>
        <taxon>Bacteria</taxon>
        <taxon>Bacillati</taxon>
        <taxon>Bacillota</taxon>
        <taxon>Bacilli</taxon>
        <taxon>Bacillales</taxon>
        <taxon>Bacillaceae</taxon>
        <taxon>Siminovitchia</taxon>
    </lineage>
</organism>
<sequence>MIYITLDGKLYSNDDVTCPTPGAIAARVKPRGSLFRKNVLLRHSLFKEAFHDVIEMSIFAVVA</sequence>